<dbReference type="PANTHER" id="PTHR38248">
    <property type="entry name" value="FUNK1 6"/>
    <property type="match status" value="1"/>
</dbReference>
<dbReference type="AlphaFoldDB" id="A0A6A5KN63"/>
<dbReference type="InterPro" id="IPR000719">
    <property type="entry name" value="Prot_kinase_dom"/>
</dbReference>
<keyword evidence="3" id="KW-1185">Reference proteome</keyword>
<dbReference type="EMBL" id="ML975268">
    <property type="protein sequence ID" value="KAF1836911.1"/>
    <property type="molecule type" value="Genomic_DNA"/>
</dbReference>
<proteinExistence type="predicted"/>
<dbReference type="Proteomes" id="UP000800040">
    <property type="component" value="Unassembled WGS sequence"/>
</dbReference>
<evidence type="ECO:0000313" key="2">
    <source>
        <dbReference type="EMBL" id="KAF1836911.1"/>
    </source>
</evidence>
<dbReference type="Pfam" id="PF17667">
    <property type="entry name" value="Pkinase_fungal"/>
    <property type="match status" value="1"/>
</dbReference>
<dbReference type="GO" id="GO:0005524">
    <property type="term" value="F:ATP binding"/>
    <property type="evidence" value="ECO:0007669"/>
    <property type="project" value="InterPro"/>
</dbReference>
<evidence type="ECO:0000259" key="1">
    <source>
        <dbReference type="PROSITE" id="PS50011"/>
    </source>
</evidence>
<reference evidence="2" key="1">
    <citation type="submission" date="2020-01" db="EMBL/GenBank/DDBJ databases">
        <authorList>
            <consortium name="DOE Joint Genome Institute"/>
            <person name="Haridas S."/>
            <person name="Albert R."/>
            <person name="Binder M."/>
            <person name="Bloem J."/>
            <person name="Labutti K."/>
            <person name="Salamov A."/>
            <person name="Andreopoulos B."/>
            <person name="Baker S.E."/>
            <person name="Barry K."/>
            <person name="Bills G."/>
            <person name="Bluhm B.H."/>
            <person name="Cannon C."/>
            <person name="Castanera R."/>
            <person name="Culley D.E."/>
            <person name="Daum C."/>
            <person name="Ezra D."/>
            <person name="Gonzalez J.B."/>
            <person name="Henrissat B."/>
            <person name="Kuo A."/>
            <person name="Liang C."/>
            <person name="Lipzen A."/>
            <person name="Lutzoni F."/>
            <person name="Magnuson J."/>
            <person name="Mondo S."/>
            <person name="Nolan M."/>
            <person name="Ohm R."/>
            <person name="Pangilinan J."/>
            <person name="Park H.-J."/>
            <person name="Ramirez L."/>
            <person name="Alfaro M."/>
            <person name="Sun H."/>
            <person name="Tritt A."/>
            <person name="Yoshinaga Y."/>
            <person name="Zwiers L.-H."/>
            <person name="Turgeon B.G."/>
            <person name="Goodwin S.B."/>
            <person name="Spatafora J.W."/>
            <person name="Crous P.W."/>
            <person name="Grigoriev I.V."/>
        </authorList>
    </citation>
    <scope>NUCLEOTIDE SEQUENCE</scope>
    <source>
        <strain evidence="2">P77</strain>
    </source>
</reference>
<dbReference type="GO" id="GO:0004672">
    <property type="term" value="F:protein kinase activity"/>
    <property type="evidence" value="ECO:0007669"/>
    <property type="project" value="InterPro"/>
</dbReference>
<dbReference type="PANTHER" id="PTHR38248:SF2">
    <property type="entry name" value="FUNK1 11"/>
    <property type="match status" value="1"/>
</dbReference>
<gene>
    <name evidence="2" type="ORF">BDW02DRAFT_463185</name>
</gene>
<evidence type="ECO:0000313" key="3">
    <source>
        <dbReference type="Proteomes" id="UP000800040"/>
    </source>
</evidence>
<organism evidence="2 3">
    <name type="scientific">Decorospora gaudefroyi</name>
    <dbReference type="NCBI Taxonomy" id="184978"/>
    <lineage>
        <taxon>Eukaryota</taxon>
        <taxon>Fungi</taxon>
        <taxon>Dikarya</taxon>
        <taxon>Ascomycota</taxon>
        <taxon>Pezizomycotina</taxon>
        <taxon>Dothideomycetes</taxon>
        <taxon>Pleosporomycetidae</taxon>
        <taxon>Pleosporales</taxon>
        <taxon>Pleosporineae</taxon>
        <taxon>Pleosporaceae</taxon>
        <taxon>Decorospora</taxon>
    </lineage>
</organism>
<name>A0A6A5KN63_9PLEO</name>
<sequence length="78" mass="8681">PATVNRVHRRVIVRDYGKAIYKASSPASLLAALEQCIDGYESLHTRGGMLQRDISPNNLMVNKDAENPSWPAFLIDLD</sequence>
<dbReference type="InterPro" id="IPR011009">
    <property type="entry name" value="Kinase-like_dom_sf"/>
</dbReference>
<protein>
    <recommendedName>
        <fullName evidence="1">Protein kinase domain-containing protein</fullName>
    </recommendedName>
</protein>
<dbReference type="InterPro" id="IPR040976">
    <property type="entry name" value="Pkinase_fungal"/>
</dbReference>
<accession>A0A6A5KN63</accession>
<feature type="domain" description="Protein kinase" evidence="1">
    <location>
        <begin position="1"/>
        <end position="78"/>
    </location>
</feature>
<dbReference type="SUPFAM" id="SSF56112">
    <property type="entry name" value="Protein kinase-like (PK-like)"/>
    <property type="match status" value="1"/>
</dbReference>
<feature type="non-terminal residue" evidence="2">
    <location>
        <position position="78"/>
    </location>
</feature>
<dbReference type="Gene3D" id="1.10.510.10">
    <property type="entry name" value="Transferase(Phosphotransferase) domain 1"/>
    <property type="match status" value="1"/>
</dbReference>
<dbReference type="OrthoDB" id="5584477at2759"/>
<dbReference type="PROSITE" id="PS50011">
    <property type="entry name" value="PROTEIN_KINASE_DOM"/>
    <property type="match status" value="1"/>
</dbReference>
<feature type="non-terminal residue" evidence="2">
    <location>
        <position position="1"/>
    </location>
</feature>